<evidence type="ECO:0000256" key="1">
    <source>
        <dbReference type="SAM" id="SignalP"/>
    </source>
</evidence>
<feature type="chain" id="PRO_5040457186" evidence="1">
    <location>
        <begin position="21"/>
        <end position="86"/>
    </location>
</feature>
<keyword evidence="1" id="KW-0732">Signal</keyword>
<name>A0A9N9TGF5_PHYSR</name>
<evidence type="ECO:0000313" key="3">
    <source>
        <dbReference type="Proteomes" id="UP001153712"/>
    </source>
</evidence>
<feature type="signal peptide" evidence="1">
    <location>
        <begin position="1"/>
        <end position="20"/>
    </location>
</feature>
<sequence>MAKSLMVVLVLAIVMNSFNALPVQESRSFLQPLFLPEYHHHHHHHDHHDHHGYYGHHGYHGHHGYYGHGYGHHYHPHGGYYRHGEY</sequence>
<evidence type="ECO:0000313" key="2">
    <source>
        <dbReference type="EMBL" id="CAG9854656.1"/>
    </source>
</evidence>
<dbReference type="EMBL" id="OU900094">
    <property type="protein sequence ID" value="CAG9854656.1"/>
    <property type="molecule type" value="Genomic_DNA"/>
</dbReference>
<proteinExistence type="predicted"/>
<organism evidence="2 3">
    <name type="scientific">Phyllotreta striolata</name>
    <name type="common">Striped flea beetle</name>
    <name type="synonym">Crioceris striolata</name>
    <dbReference type="NCBI Taxonomy" id="444603"/>
    <lineage>
        <taxon>Eukaryota</taxon>
        <taxon>Metazoa</taxon>
        <taxon>Ecdysozoa</taxon>
        <taxon>Arthropoda</taxon>
        <taxon>Hexapoda</taxon>
        <taxon>Insecta</taxon>
        <taxon>Pterygota</taxon>
        <taxon>Neoptera</taxon>
        <taxon>Endopterygota</taxon>
        <taxon>Coleoptera</taxon>
        <taxon>Polyphaga</taxon>
        <taxon>Cucujiformia</taxon>
        <taxon>Chrysomeloidea</taxon>
        <taxon>Chrysomelidae</taxon>
        <taxon>Galerucinae</taxon>
        <taxon>Alticini</taxon>
        <taxon>Phyllotreta</taxon>
    </lineage>
</organism>
<reference evidence="2" key="1">
    <citation type="submission" date="2022-01" db="EMBL/GenBank/DDBJ databases">
        <authorList>
            <person name="King R."/>
        </authorList>
    </citation>
    <scope>NUCLEOTIDE SEQUENCE</scope>
</reference>
<gene>
    <name evidence="2" type="ORF">PHYEVI_LOCUS1117</name>
</gene>
<accession>A0A9N9TGF5</accession>
<keyword evidence="3" id="KW-1185">Reference proteome</keyword>
<protein>
    <submittedName>
        <fullName evidence="2">Uncharacterized protein</fullName>
    </submittedName>
</protein>
<dbReference type="Proteomes" id="UP001153712">
    <property type="component" value="Chromosome 1"/>
</dbReference>
<dbReference type="AlphaFoldDB" id="A0A9N9TGF5"/>